<proteinExistence type="predicted"/>
<gene>
    <name evidence="2" type="primary">LOC110767939</name>
</gene>
<dbReference type="GO" id="GO:0003918">
    <property type="term" value="F:DNA topoisomerase type II (double strand cut, ATP-hydrolyzing) activity"/>
    <property type="evidence" value="ECO:0007669"/>
    <property type="project" value="InterPro"/>
</dbReference>
<dbReference type="RefSeq" id="XP_021827296.1">
    <property type="nucleotide sequence ID" value="XM_021971604.1"/>
</dbReference>
<dbReference type="PANTHER" id="PTHR43493:SF5">
    <property type="entry name" value="DNA GYRASE SUBUNIT A, CHLOROPLASTIC_MITOCHONDRIAL"/>
    <property type="match status" value="1"/>
</dbReference>
<protein>
    <submittedName>
        <fullName evidence="2">DNA gyrase subunit A, chloroplastic/mitochondrial-like</fullName>
    </submittedName>
</protein>
<sequence length="100" mass="11001">MGDLTSKTVLLFFSNKKRVLQLDYDPSIFLNNLYRLTSFQCSLSCNMVGIHNGQPKQMGLKELLQGIVVGLDNLDAVIRILRESSSNAIASSGLRSGELP</sequence>
<dbReference type="GO" id="GO:0006265">
    <property type="term" value="P:DNA topological change"/>
    <property type="evidence" value="ECO:0007669"/>
    <property type="project" value="InterPro"/>
</dbReference>
<dbReference type="GO" id="GO:0009330">
    <property type="term" value="C:DNA topoisomerase type II (double strand cut, ATP-hydrolyzing) complex"/>
    <property type="evidence" value="ECO:0007669"/>
    <property type="project" value="TreeGrafter"/>
</dbReference>
<dbReference type="Gene3D" id="3.90.199.10">
    <property type="entry name" value="Topoisomerase II, domain 5"/>
    <property type="match status" value="1"/>
</dbReference>
<dbReference type="GO" id="GO:0005524">
    <property type="term" value="F:ATP binding"/>
    <property type="evidence" value="ECO:0007669"/>
    <property type="project" value="InterPro"/>
</dbReference>
<dbReference type="GO" id="GO:0003677">
    <property type="term" value="F:DNA binding"/>
    <property type="evidence" value="ECO:0007669"/>
    <property type="project" value="InterPro"/>
</dbReference>
<dbReference type="InterPro" id="IPR013758">
    <property type="entry name" value="Topo_IIA_A/C_ab"/>
</dbReference>
<organism evidence="1 2">
    <name type="scientific">Prunus avium</name>
    <name type="common">Cherry</name>
    <name type="synonym">Cerasus avium</name>
    <dbReference type="NCBI Taxonomy" id="42229"/>
    <lineage>
        <taxon>Eukaryota</taxon>
        <taxon>Viridiplantae</taxon>
        <taxon>Streptophyta</taxon>
        <taxon>Embryophyta</taxon>
        <taxon>Tracheophyta</taxon>
        <taxon>Spermatophyta</taxon>
        <taxon>Magnoliopsida</taxon>
        <taxon>eudicotyledons</taxon>
        <taxon>Gunneridae</taxon>
        <taxon>Pentapetalae</taxon>
        <taxon>rosids</taxon>
        <taxon>fabids</taxon>
        <taxon>Rosales</taxon>
        <taxon>Rosaceae</taxon>
        <taxon>Amygdaloideae</taxon>
        <taxon>Amygdaleae</taxon>
        <taxon>Prunus</taxon>
    </lineage>
</organism>
<dbReference type="SUPFAM" id="SSF56719">
    <property type="entry name" value="Type II DNA topoisomerase"/>
    <property type="match status" value="1"/>
</dbReference>
<dbReference type="InterPro" id="IPR050220">
    <property type="entry name" value="Type_II_DNA_Topoisomerases"/>
</dbReference>
<evidence type="ECO:0000313" key="1">
    <source>
        <dbReference type="Proteomes" id="UP000515124"/>
    </source>
</evidence>
<dbReference type="PANTHER" id="PTHR43493">
    <property type="entry name" value="DNA GYRASE/TOPOISOMERASE SUBUNIT A"/>
    <property type="match status" value="1"/>
</dbReference>
<keyword evidence="1" id="KW-1185">Reference proteome</keyword>
<evidence type="ECO:0000313" key="2">
    <source>
        <dbReference type="RefSeq" id="XP_021827296.1"/>
    </source>
</evidence>
<dbReference type="AlphaFoldDB" id="A0A6P5TJS8"/>
<dbReference type="KEGG" id="pavi:110767939"/>
<dbReference type="GeneID" id="110767939"/>
<reference evidence="2" key="1">
    <citation type="submission" date="2025-08" db="UniProtKB">
        <authorList>
            <consortium name="RefSeq"/>
        </authorList>
    </citation>
    <scope>IDENTIFICATION</scope>
</reference>
<dbReference type="GO" id="GO:0005737">
    <property type="term" value="C:cytoplasm"/>
    <property type="evidence" value="ECO:0007669"/>
    <property type="project" value="TreeGrafter"/>
</dbReference>
<dbReference type="InterPro" id="IPR013760">
    <property type="entry name" value="Topo_IIA-like_dom_sf"/>
</dbReference>
<accession>A0A6P5TJS8</accession>
<dbReference type="Proteomes" id="UP000515124">
    <property type="component" value="Unplaced"/>
</dbReference>
<name>A0A6P5TJS8_PRUAV</name>
<dbReference type="Gene3D" id="3.30.1360.40">
    <property type="match status" value="1"/>
</dbReference>